<dbReference type="AlphaFoldDB" id="A0A2N5X4C1"/>
<dbReference type="RefSeq" id="WP_076000897.1">
    <property type="nucleotide sequence ID" value="NZ_PKUS01000007.1"/>
</dbReference>
<protein>
    <submittedName>
        <fullName evidence="3">Penicillin-binding protein</fullName>
    </submittedName>
</protein>
<dbReference type="InterPro" id="IPR050789">
    <property type="entry name" value="Diverse_Enzym_Activities"/>
</dbReference>
<gene>
    <name evidence="3" type="ORF">C0039_07325</name>
</gene>
<feature type="domain" description="Beta-lactamase-related" evidence="2">
    <location>
        <begin position="41"/>
        <end position="347"/>
    </location>
</feature>
<feature type="chain" id="PRO_5014652694" evidence="1">
    <location>
        <begin position="19"/>
        <end position="378"/>
    </location>
</feature>
<keyword evidence="1" id="KW-0732">Signal</keyword>
<evidence type="ECO:0000313" key="3">
    <source>
        <dbReference type="EMBL" id="PLW69337.1"/>
    </source>
</evidence>
<organism evidence="3 4">
    <name type="scientific">Pseudohalioglobus lutimaris</name>
    <dbReference type="NCBI Taxonomy" id="1737061"/>
    <lineage>
        <taxon>Bacteria</taxon>
        <taxon>Pseudomonadati</taxon>
        <taxon>Pseudomonadota</taxon>
        <taxon>Gammaproteobacteria</taxon>
        <taxon>Cellvibrionales</taxon>
        <taxon>Halieaceae</taxon>
        <taxon>Pseudohalioglobus</taxon>
    </lineage>
</organism>
<dbReference type="SUPFAM" id="SSF56601">
    <property type="entry name" value="beta-lactamase/transpeptidase-like"/>
    <property type="match status" value="1"/>
</dbReference>
<comment type="caution">
    <text evidence="3">The sequence shown here is derived from an EMBL/GenBank/DDBJ whole genome shotgun (WGS) entry which is preliminary data.</text>
</comment>
<dbReference type="PANTHER" id="PTHR43283:SF3">
    <property type="entry name" value="BETA-LACTAMASE FAMILY PROTEIN (AFU_ORTHOLOGUE AFUA_5G07500)"/>
    <property type="match status" value="1"/>
</dbReference>
<evidence type="ECO:0000313" key="4">
    <source>
        <dbReference type="Proteomes" id="UP000235005"/>
    </source>
</evidence>
<dbReference type="EMBL" id="PKUS01000007">
    <property type="protein sequence ID" value="PLW69337.1"/>
    <property type="molecule type" value="Genomic_DNA"/>
</dbReference>
<keyword evidence="4" id="KW-1185">Reference proteome</keyword>
<dbReference type="Proteomes" id="UP000235005">
    <property type="component" value="Unassembled WGS sequence"/>
</dbReference>
<dbReference type="PROSITE" id="PS51257">
    <property type="entry name" value="PROKAR_LIPOPROTEIN"/>
    <property type="match status" value="1"/>
</dbReference>
<feature type="signal peptide" evidence="1">
    <location>
        <begin position="1"/>
        <end position="18"/>
    </location>
</feature>
<proteinExistence type="predicted"/>
<dbReference type="InterPro" id="IPR012338">
    <property type="entry name" value="Beta-lactam/transpept-like"/>
</dbReference>
<evidence type="ECO:0000256" key="1">
    <source>
        <dbReference type="SAM" id="SignalP"/>
    </source>
</evidence>
<accession>A0A2N5X4C1</accession>
<dbReference type="Gene3D" id="3.40.710.10">
    <property type="entry name" value="DD-peptidase/beta-lactamase superfamily"/>
    <property type="match status" value="1"/>
</dbReference>
<reference evidence="3 4" key="1">
    <citation type="submission" date="2018-01" db="EMBL/GenBank/DDBJ databases">
        <title>The draft genome sequence of Halioglobus lutimaris HF004.</title>
        <authorList>
            <person name="Du Z.-J."/>
            <person name="Shi M.-J."/>
        </authorList>
    </citation>
    <scope>NUCLEOTIDE SEQUENCE [LARGE SCALE GENOMIC DNA]</scope>
    <source>
        <strain evidence="3 4">HF004</strain>
    </source>
</reference>
<evidence type="ECO:0000259" key="2">
    <source>
        <dbReference type="Pfam" id="PF00144"/>
    </source>
</evidence>
<dbReference type="OrthoDB" id="5965564at2"/>
<dbReference type="PANTHER" id="PTHR43283">
    <property type="entry name" value="BETA-LACTAMASE-RELATED"/>
    <property type="match status" value="1"/>
</dbReference>
<name>A0A2N5X4C1_9GAMM</name>
<dbReference type="InterPro" id="IPR001466">
    <property type="entry name" value="Beta-lactam-related"/>
</dbReference>
<sequence length="378" mass="40599">MSRSIIMILLALALAACSDSSDNRNKPEVPPDFSAADAWLQEFVDQQPLFNGASVAIVEAGSGVIHRNTFGDHTEDTAVLLASTSKVPSVMLLMALDEDDANVDFDIQAPIANYLPWQGVWDAAITTENLVSNRSGLPGLGYVFTQQADYLVHGCQFFPVGNLLDCVETLYTTPLPNLPTTPPDTAFDYGGSQWQLSGGVAEIVGGGTWNQLWDQYIAQPCGLNVATYGNMLASPTDWSGDPDSLLGIDNPSIEGGLITNLEDYAQLVAIHLDGGSCGDNAVLTPDALAFMREERTLAEEDEWGYGMGWWIIPPADGGSIYLYVDPGLYGSVSWIDVDRGYGGIVLFEEYTAVNASQGSNGVITEMIPLIEEALDAVR</sequence>
<dbReference type="Pfam" id="PF00144">
    <property type="entry name" value="Beta-lactamase"/>
    <property type="match status" value="1"/>
</dbReference>